<keyword evidence="1" id="KW-0812">Transmembrane</keyword>
<gene>
    <name evidence="2" type="ORF">J2X26_003748</name>
</gene>
<evidence type="ECO:0000313" key="2">
    <source>
        <dbReference type="EMBL" id="MDQ0375410.1"/>
    </source>
</evidence>
<evidence type="ECO:0000313" key="3">
    <source>
        <dbReference type="Proteomes" id="UP001239626"/>
    </source>
</evidence>
<keyword evidence="1" id="KW-1133">Transmembrane helix</keyword>
<comment type="caution">
    <text evidence="2">The sequence shown here is derived from an EMBL/GenBank/DDBJ whole genome shotgun (WGS) entry which is preliminary data.</text>
</comment>
<sequence length="255" mass="25695">MTRDDSAEPTTATPRGFRPRRSHALVAVVLAVAAVVGAGTGGTLALWRDSFSGTIRMPVGVTVFGAGAPGAPLFATSSTPIDASRNRGTVTYSFGPAQAATLYNSNNLAGGAVAVPLQVTSLAQGHRGLGYTVAVSAVGGVFGASTITLTRVASAAACTTSTTGTPASSSVPWSGAYSASTTPSSEFWCLVARYVPTRWTHSDTASVTATAPGPAGTLSASSTWTATAIRTFTPASEPTHSVTFTFTTFRPGGTP</sequence>
<accession>A0ABU0EJD9</accession>
<keyword evidence="3" id="KW-1185">Reference proteome</keyword>
<name>A0ABU0EJD9_9CELL</name>
<feature type="transmembrane region" description="Helical" evidence="1">
    <location>
        <begin position="24"/>
        <end position="47"/>
    </location>
</feature>
<keyword evidence="1" id="KW-0472">Membrane</keyword>
<dbReference type="RefSeq" id="WP_307494210.1">
    <property type="nucleotide sequence ID" value="NZ_JAUSVB010000006.1"/>
</dbReference>
<dbReference type="Proteomes" id="UP001239626">
    <property type="component" value="Unassembled WGS sequence"/>
</dbReference>
<reference evidence="2 3" key="1">
    <citation type="submission" date="2023-07" db="EMBL/GenBank/DDBJ databases">
        <title>Sorghum-associated microbial communities from plants grown in Nebraska, USA.</title>
        <authorList>
            <person name="Schachtman D."/>
        </authorList>
    </citation>
    <scope>NUCLEOTIDE SEQUENCE [LARGE SCALE GENOMIC DNA]</scope>
    <source>
        <strain evidence="2 3">BE332</strain>
    </source>
</reference>
<proteinExistence type="predicted"/>
<organism evidence="2 3">
    <name type="scientific">Cellulomonas humilata</name>
    <dbReference type="NCBI Taxonomy" id="144055"/>
    <lineage>
        <taxon>Bacteria</taxon>
        <taxon>Bacillati</taxon>
        <taxon>Actinomycetota</taxon>
        <taxon>Actinomycetes</taxon>
        <taxon>Micrococcales</taxon>
        <taxon>Cellulomonadaceae</taxon>
        <taxon>Cellulomonas</taxon>
    </lineage>
</organism>
<evidence type="ECO:0000256" key="1">
    <source>
        <dbReference type="SAM" id="Phobius"/>
    </source>
</evidence>
<dbReference type="EMBL" id="JAUSVB010000006">
    <property type="protein sequence ID" value="MDQ0375410.1"/>
    <property type="molecule type" value="Genomic_DNA"/>
</dbReference>
<protein>
    <submittedName>
        <fullName evidence="2">Uncharacterized protein</fullName>
    </submittedName>
</protein>